<gene>
    <name evidence="2" type="ORF">VRS74_05760</name>
</gene>
<dbReference type="Proteomes" id="UP001343492">
    <property type="component" value="Unassembled WGS sequence"/>
</dbReference>
<proteinExistence type="predicted"/>
<evidence type="ECO:0000313" key="3">
    <source>
        <dbReference type="Proteomes" id="UP001343492"/>
    </source>
</evidence>
<reference evidence="2 3" key="1">
    <citation type="submission" date="2024-01" db="EMBL/GenBank/DDBJ databases">
        <title>The genome sequence of Erythrobacteraceae sp. strain 1XM1-14.</title>
        <authorList>
            <person name="Liu Y."/>
        </authorList>
    </citation>
    <scope>NUCLEOTIDE SEQUENCE [LARGE SCALE GENOMIC DNA]</scope>
    <source>
        <strain evidence="2 3">1XM1-14</strain>
    </source>
</reference>
<name>A0ABU7GDK9_9SPHN</name>
<accession>A0ABU7GDK9</accession>
<dbReference type="RefSeq" id="WP_354144297.1">
    <property type="nucleotide sequence ID" value="NZ_JAZDQV010000004.1"/>
</dbReference>
<dbReference type="EMBL" id="JAZDQV010000004">
    <property type="protein sequence ID" value="MEE1877188.1"/>
    <property type="molecule type" value="Genomic_DNA"/>
</dbReference>
<protein>
    <submittedName>
        <fullName evidence="2">RES family NAD+ phosphorylase</fullName>
    </submittedName>
</protein>
<evidence type="ECO:0000259" key="1">
    <source>
        <dbReference type="Pfam" id="PF08808"/>
    </source>
</evidence>
<dbReference type="Pfam" id="PF08808">
    <property type="entry name" value="RES"/>
    <property type="match status" value="1"/>
</dbReference>
<sequence>MRLWRLTRAPFVALDGKGAELHGARYAPPSHPVVSLASEAGLAVLVALRYQPTDLSQASDDFVLGWTEIDTEPERVPDADEDSIRAFVSEWLDQRRSLAVAIRSRVLPEADVIYLNPLHPDAAKVPPLTCRTFDFAECLHRPPMLDQYGSLS</sequence>
<feature type="domain" description="RES" evidence="1">
    <location>
        <begin position="2"/>
        <end position="127"/>
    </location>
</feature>
<organism evidence="2 3">
    <name type="scientific">Altererythrobacter litoralis</name>
    <dbReference type="NCBI Taxonomy" id="3113904"/>
    <lineage>
        <taxon>Bacteria</taxon>
        <taxon>Pseudomonadati</taxon>
        <taxon>Pseudomonadota</taxon>
        <taxon>Alphaproteobacteria</taxon>
        <taxon>Sphingomonadales</taxon>
        <taxon>Erythrobacteraceae</taxon>
        <taxon>Altererythrobacter</taxon>
    </lineage>
</organism>
<evidence type="ECO:0000313" key="2">
    <source>
        <dbReference type="EMBL" id="MEE1877188.1"/>
    </source>
</evidence>
<keyword evidence="3" id="KW-1185">Reference proteome</keyword>
<dbReference type="InterPro" id="IPR014914">
    <property type="entry name" value="RES_dom"/>
</dbReference>
<comment type="caution">
    <text evidence="2">The sequence shown here is derived from an EMBL/GenBank/DDBJ whole genome shotgun (WGS) entry which is preliminary data.</text>
</comment>